<name>A0AAE1CU96_9GAST</name>
<feature type="region of interest" description="Disordered" evidence="1">
    <location>
        <begin position="1"/>
        <end position="41"/>
    </location>
</feature>
<dbReference type="AlphaFoldDB" id="A0AAE1CU96"/>
<keyword evidence="3" id="KW-1185">Reference proteome</keyword>
<accession>A0AAE1CU96</accession>
<sequence>METLLSHESEEERGRGKQLRKDVGREKMMDEKRCQTRKDIGRDKMLDDKRYWTRKDDGREKMMDETR</sequence>
<protein>
    <submittedName>
        <fullName evidence="2">Uncharacterized protein</fullName>
    </submittedName>
</protein>
<dbReference type="Proteomes" id="UP001283361">
    <property type="component" value="Unassembled WGS sequence"/>
</dbReference>
<evidence type="ECO:0000256" key="1">
    <source>
        <dbReference type="SAM" id="MobiDB-lite"/>
    </source>
</evidence>
<dbReference type="EMBL" id="JAWDGP010006697">
    <property type="protein sequence ID" value="KAK3736651.1"/>
    <property type="molecule type" value="Genomic_DNA"/>
</dbReference>
<reference evidence="2" key="1">
    <citation type="journal article" date="2023" name="G3 (Bethesda)">
        <title>A reference genome for the long-term kleptoplast-retaining sea slug Elysia crispata morphotype clarki.</title>
        <authorList>
            <person name="Eastman K.E."/>
            <person name="Pendleton A.L."/>
            <person name="Shaikh M.A."/>
            <person name="Suttiyut T."/>
            <person name="Ogas R."/>
            <person name="Tomko P."/>
            <person name="Gavelis G."/>
            <person name="Widhalm J.R."/>
            <person name="Wisecaver J.H."/>
        </authorList>
    </citation>
    <scope>NUCLEOTIDE SEQUENCE</scope>
    <source>
        <strain evidence="2">ECLA1</strain>
    </source>
</reference>
<evidence type="ECO:0000313" key="3">
    <source>
        <dbReference type="Proteomes" id="UP001283361"/>
    </source>
</evidence>
<organism evidence="2 3">
    <name type="scientific">Elysia crispata</name>
    <name type="common">lettuce slug</name>
    <dbReference type="NCBI Taxonomy" id="231223"/>
    <lineage>
        <taxon>Eukaryota</taxon>
        <taxon>Metazoa</taxon>
        <taxon>Spiralia</taxon>
        <taxon>Lophotrochozoa</taxon>
        <taxon>Mollusca</taxon>
        <taxon>Gastropoda</taxon>
        <taxon>Heterobranchia</taxon>
        <taxon>Euthyneura</taxon>
        <taxon>Panpulmonata</taxon>
        <taxon>Sacoglossa</taxon>
        <taxon>Placobranchoidea</taxon>
        <taxon>Plakobranchidae</taxon>
        <taxon>Elysia</taxon>
    </lineage>
</organism>
<evidence type="ECO:0000313" key="2">
    <source>
        <dbReference type="EMBL" id="KAK3736651.1"/>
    </source>
</evidence>
<gene>
    <name evidence="2" type="ORF">RRG08_000251</name>
</gene>
<proteinExistence type="predicted"/>
<comment type="caution">
    <text evidence="2">The sequence shown here is derived from an EMBL/GenBank/DDBJ whole genome shotgun (WGS) entry which is preliminary data.</text>
</comment>